<dbReference type="Gene3D" id="3.40.80.10">
    <property type="entry name" value="Peptidoglycan recognition protein-like"/>
    <property type="match status" value="1"/>
</dbReference>
<gene>
    <name evidence="1" type="ORF">HMPREF9706_00873</name>
</gene>
<dbReference type="SUPFAM" id="SSF55846">
    <property type="entry name" value="N-acetylmuramoyl-L-alanine amidase-like"/>
    <property type="match status" value="1"/>
</dbReference>
<accession>K1LXC0</accession>
<dbReference type="PATRIC" id="fig|883111.3.peg.872"/>
<keyword evidence="2" id="KW-1185">Reference proteome</keyword>
<evidence type="ECO:0000313" key="1">
    <source>
        <dbReference type="EMBL" id="EKB54683.1"/>
    </source>
</evidence>
<evidence type="ECO:0000313" key="2">
    <source>
        <dbReference type="Proteomes" id="UP000004465"/>
    </source>
</evidence>
<dbReference type="Proteomes" id="UP000004465">
    <property type="component" value="Unassembled WGS sequence"/>
</dbReference>
<protein>
    <submittedName>
        <fullName evidence="1">Uncharacterized protein</fullName>
    </submittedName>
</protein>
<dbReference type="InterPro" id="IPR036505">
    <property type="entry name" value="Amidase/PGRP_sf"/>
</dbReference>
<organism evidence="1 2">
    <name type="scientific">Facklamia hominis CCUG 36813</name>
    <dbReference type="NCBI Taxonomy" id="883111"/>
    <lineage>
        <taxon>Bacteria</taxon>
        <taxon>Bacillati</taxon>
        <taxon>Bacillota</taxon>
        <taxon>Bacilli</taxon>
        <taxon>Lactobacillales</taxon>
        <taxon>Aerococcaceae</taxon>
        <taxon>Facklamia</taxon>
    </lineage>
</organism>
<dbReference type="GO" id="GO:0008745">
    <property type="term" value="F:N-acetylmuramoyl-L-alanine amidase activity"/>
    <property type="evidence" value="ECO:0007669"/>
    <property type="project" value="InterPro"/>
</dbReference>
<dbReference type="RefSeq" id="WP_006908194.1">
    <property type="nucleotide sequence ID" value="NZ_JH932292.1"/>
</dbReference>
<dbReference type="GO" id="GO:0009253">
    <property type="term" value="P:peptidoglycan catabolic process"/>
    <property type="evidence" value="ECO:0007669"/>
    <property type="project" value="InterPro"/>
</dbReference>
<dbReference type="EMBL" id="AGZD01000007">
    <property type="protein sequence ID" value="EKB54683.1"/>
    <property type="molecule type" value="Genomic_DNA"/>
</dbReference>
<dbReference type="Gene3D" id="1.10.530.10">
    <property type="match status" value="1"/>
</dbReference>
<sequence length="127" mass="15107">MAKTYQEEAQALAGIYVGDPNYGHKLIKVIEDYDLTQYDVELATQAWQPEMIDRRYQALGGQSYDRPPSDITTIVWHYTAVPRQYNRKIWDHKRYWRNDRGWGRGGYHCYIDSDGVLYWNNNPERIT</sequence>
<dbReference type="AlphaFoldDB" id="K1LXC0"/>
<dbReference type="HOGENOM" id="CLU_1967261_0_0_9"/>
<reference evidence="1 2" key="1">
    <citation type="submission" date="2012-07" db="EMBL/GenBank/DDBJ databases">
        <title>The Genome Sequence of Facklamia hominis CCUG 36813.</title>
        <authorList>
            <consortium name="The Broad Institute Genome Sequencing Platform"/>
            <person name="Earl A."/>
            <person name="Ward D."/>
            <person name="Feldgarden M."/>
            <person name="Gevers D."/>
            <person name="Huys G."/>
            <person name="Walker B."/>
            <person name="Young S.K."/>
            <person name="Zeng Q."/>
            <person name="Gargeya S."/>
            <person name="Fitzgerald M."/>
            <person name="Haas B."/>
            <person name="Abouelleil A."/>
            <person name="Alvarado L."/>
            <person name="Arachchi H.M."/>
            <person name="Berlin A.M."/>
            <person name="Chapman S.B."/>
            <person name="Goldberg J."/>
            <person name="Griggs A."/>
            <person name="Gujja S."/>
            <person name="Hansen M."/>
            <person name="Howarth C."/>
            <person name="Imamovic A."/>
            <person name="Larimer J."/>
            <person name="McCowen C."/>
            <person name="Montmayeur A."/>
            <person name="Murphy C."/>
            <person name="Neiman D."/>
            <person name="Pearson M."/>
            <person name="Priest M."/>
            <person name="Roberts A."/>
            <person name="Saif S."/>
            <person name="Shea T."/>
            <person name="Sisk P."/>
            <person name="Sykes S."/>
            <person name="Wortman J."/>
            <person name="Nusbaum C."/>
            <person name="Birren B."/>
        </authorList>
    </citation>
    <scope>NUCLEOTIDE SEQUENCE [LARGE SCALE GENOMIC DNA]</scope>
    <source>
        <strain evidence="1 2">CCUG 36813</strain>
    </source>
</reference>
<comment type="caution">
    <text evidence="1">The sequence shown here is derived from an EMBL/GenBank/DDBJ whole genome shotgun (WGS) entry which is preliminary data.</text>
</comment>
<proteinExistence type="predicted"/>
<name>K1LXC0_9LACT</name>
<dbReference type="OrthoDB" id="2168681at2"/>